<dbReference type="EMBL" id="JANPWB010000006">
    <property type="protein sequence ID" value="KAJ1178113.1"/>
    <property type="molecule type" value="Genomic_DNA"/>
</dbReference>
<keyword evidence="3" id="KW-1185">Reference proteome</keyword>
<organism evidence="2 3">
    <name type="scientific">Pleurodeles waltl</name>
    <name type="common">Iberian ribbed newt</name>
    <dbReference type="NCBI Taxonomy" id="8319"/>
    <lineage>
        <taxon>Eukaryota</taxon>
        <taxon>Metazoa</taxon>
        <taxon>Chordata</taxon>
        <taxon>Craniata</taxon>
        <taxon>Vertebrata</taxon>
        <taxon>Euteleostomi</taxon>
        <taxon>Amphibia</taxon>
        <taxon>Batrachia</taxon>
        <taxon>Caudata</taxon>
        <taxon>Salamandroidea</taxon>
        <taxon>Salamandridae</taxon>
        <taxon>Pleurodelinae</taxon>
        <taxon>Pleurodeles</taxon>
    </lineage>
</organism>
<sequence length="114" mass="12521">MSRIARSKGKEKDHEQKDWMEDNWLWEIEDSMEQGKAGSDKEDMEFDSADRCGASGPAQFLALCCGTQASAALHPVPLGGLPAARIDKYMSKAYGMKQLRSLVEASDAHSSLLT</sequence>
<evidence type="ECO:0000313" key="2">
    <source>
        <dbReference type="EMBL" id="KAJ1178113.1"/>
    </source>
</evidence>
<gene>
    <name evidence="2" type="ORF">NDU88_003360</name>
</gene>
<reference evidence="2" key="1">
    <citation type="journal article" date="2022" name="bioRxiv">
        <title>Sequencing and chromosome-scale assembly of the giantPleurodeles waltlgenome.</title>
        <authorList>
            <person name="Brown T."/>
            <person name="Elewa A."/>
            <person name="Iarovenko S."/>
            <person name="Subramanian E."/>
            <person name="Araus A.J."/>
            <person name="Petzold A."/>
            <person name="Susuki M."/>
            <person name="Suzuki K.-i.T."/>
            <person name="Hayashi T."/>
            <person name="Toyoda A."/>
            <person name="Oliveira C."/>
            <person name="Osipova E."/>
            <person name="Leigh N.D."/>
            <person name="Simon A."/>
            <person name="Yun M.H."/>
        </authorList>
    </citation>
    <scope>NUCLEOTIDE SEQUENCE</scope>
    <source>
        <strain evidence="2">20211129_DDA</strain>
        <tissue evidence="2">Liver</tissue>
    </source>
</reference>
<comment type="caution">
    <text evidence="2">The sequence shown here is derived from an EMBL/GenBank/DDBJ whole genome shotgun (WGS) entry which is preliminary data.</text>
</comment>
<proteinExistence type="predicted"/>
<feature type="region of interest" description="Disordered" evidence="1">
    <location>
        <begin position="1"/>
        <end position="21"/>
    </location>
</feature>
<dbReference type="Proteomes" id="UP001066276">
    <property type="component" value="Chromosome 3_2"/>
</dbReference>
<dbReference type="AlphaFoldDB" id="A0AAV7TNE5"/>
<name>A0AAV7TNE5_PLEWA</name>
<accession>A0AAV7TNE5</accession>
<protein>
    <submittedName>
        <fullName evidence="2">Uncharacterized protein</fullName>
    </submittedName>
</protein>
<feature type="compositionally biased region" description="Basic and acidic residues" evidence="1">
    <location>
        <begin position="8"/>
        <end position="20"/>
    </location>
</feature>
<evidence type="ECO:0000256" key="1">
    <source>
        <dbReference type="SAM" id="MobiDB-lite"/>
    </source>
</evidence>
<evidence type="ECO:0000313" key="3">
    <source>
        <dbReference type="Proteomes" id="UP001066276"/>
    </source>
</evidence>